<dbReference type="Proteomes" id="UP000199664">
    <property type="component" value="Unassembled WGS sequence"/>
</dbReference>
<dbReference type="InterPro" id="IPR009010">
    <property type="entry name" value="Asp_de-COase-like_dom_sf"/>
</dbReference>
<dbReference type="Gene3D" id="3.40.228.10">
    <property type="entry name" value="Dimethylsulfoxide Reductase, domain 2"/>
    <property type="match status" value="1"/>
</dbReference>
<evidence type="ECO:0000256" key="5">
    <source>
        <dbReference type="ARBA" id="ARBA00022764"/>
    </source>
</evidence>
<name>A0A1H7MCG5_9HYPH</name>
<evidence type="ECO:0000259" key="10">
    <source>
        <dbReference type="Pfam" id="PF18364"/>
    </source>
</evidence>
<organism evidence="11 12">
    <name type="scientific">Bosea lupini</name>
    <dbReference type="NCBI Taxonomy" id="1036779"/>
    <lineage>
        <taxon>Bacteria</taxon>
        <taxon>Pseudomonadati</taxon>
        <taxon>Pseudomonadota</taxon>
        <taxon>Alphaproteobacteria</taxon>
        <taxon>Hyphomicrobiales</taxon>
        <taxon>Boseaceae</taxon>
        <taxon>Bosea</taxon>
    </lineage>
</organism>
<dbReference type="Gene3D" id="3.40.50.740">
    <property type="match status" value="1"/>
</dbReference>
<dbReference type="InterPro" id="IPR006657">
    <property type="entry name" value="MoPterin_dinucl-bd_dom"/>
</dbReference>
<reference evidence="12" key="1">
    <citation type="submission" date="2016-10" db="EMBL/GenBank/DDBJ databases">
        <authorList>
            <person name="Varghese N."/>
            <person name="Submissions S."/>
        </authorList>
    </citation>
    <scope>NUCLEOTIDE SEQUENCE [LARGE SCALE GENOMIC DNA]</scope>
    <source>
        <strain evidence="12">LMG 26383,CCUG 61248,R- 45681</strain>
    </source>
</reference>
<dbReference type="GO" id="GO:0043546">
    <property type="term" value="F:molybdopterin cofactor binding"/>
    <property type="evidence" value="ECO:0007669"/>
    <property type="project" value="InterPro"/>
</dbReference>
<keyword evidence="5" id="KW-0574">Periplasm</keyword>
<dbReference type="RefSeq" id="WP_091832225.1">
    <property type="nucleotide sequence ID" value="NZ_FOAN01000002.1"/>
</dbReference>
<keyword evidence="3" id="KW-0500">Molybdenum</keyword>
<dbReference type="GO" id="GO:0030288">
    <property type="term" value="C:outer membrane-bounded periplasmic space"/>
    <property type="evidence" value="ECO:0007669"/>
    <property type="project" value="TreeGrafter"/>
</dbReference>
<dbReference type="Pfam" id="PF18364">
    <property type="entry name" value="Molybdopterin_N"/>
    <property type="match status" value="1"/>
</dbReference>
<evidence type="ECO:0000256" key="3">
    <source>
        <dbReference type="ARBA" id="ARBA00022505"/>
    </source>
</evidence>
<feature type="domain" description="Molybdopterin oxidoreductase N-terminal" evidence="10">
    <location>
        <begin position="11"/>
        <end position="47"/>
    </location>
</feature>
<dbReference type="InterPro" id="IPR006656">
    <property type="entry name" value="Mopterin_OxRdtase"/>
</dbReference>
<keyword evidence="6" id="KW-0560">Oxidoreductase</keyword>
<evidence type="ECO:0000256" key="2">
    <source>
        <dbReference type="ARBA" id="ARBA00010312"/>
    </source>
</evidence>
<dbReference type="PANTHER" id="PTHR43742:SF10">
    <property type="entry name" value="TRIMETHYLAMINE-N-OXIDE REDUCTASE 2"/>
    <property type="match status" value="1"/>
</dbReference>
<dbReference type="InterPro" id="IPR041460">
    <property type="entry name" value="Molybdopterin_N"/>
</dbReference>
<dbReference type="CDD" id="cd02769">
    <property type="entry name" value="MopB_DMSOR-BSOR-TMAOR"/>
    <property type="match status" value="1"/>
</dbReference>
<dbReference type="SUPFAM" id="SSF50692">
    <property type="entry name" value="ADC-like"/>
    <property type="match status" value="1"/>
</dbReference>
<protein>
    <submittedName>
        <fullName evidence="11">Biotin/methionine sulfoxide reductase</fullName>
    </submittedName>
</protein>
<evidence type="ECO:0000313" key="11">
    <source>
        <dbReference type="EMBL" id="SEL08854.1"/>
    </source>
</evidence>
<evidence type="ECO:0000313" key="12">
    <source>
        <dbReference type="Proteomes" id="UP000199664"/>
    </source>
</evidence>
<accession>A0A1H7MCG5</accession>
<dbReference type="Pfam" id="PF01568">
    <property type="entry name" value="Molydop_binding"/>
    <property type="match status" value="1"/>
</dbReference>
<dbReference type="GO" id="GO:0016491">
    <property type="term" value="F:oxidoreductase activity"/>
    <property type="evidence" value="ECO:0007669"/>
    <property type="project" value="UniProtKB-KW"/>
</dbReference>
<evidence type="ECO:0000256" key="6">
    <source>
        <dbReference type="ARBA" id="ARBA00023002"/>
    </source>
</evidence>
<dbReference type="GO" id="GO:0009061">
    <property type="term" value="P:anaerobic respiration"/>
    <property type="evidence" value="ECO:0007669"/>
    <property type="project" value="TreeGrafter"/>
</dbReference>
<dbReference type="SUPFAM" id="SSF53706">
    <property type="entry name" value="Formate dehydrogenase/DMSO reductase, domains 1-3"/>
    <property type="match status" value="1"/>
</dbReference>
<dbReference type="GO" id="GO:0009055">
    <property type="term" value="F:electron transfer activity"/>
    <property type="evidence" value="ECO:0007669"/>
    <property type="project" value="TreeGrafter"/>
</dbReference>
<evidence type="ECO:0000259" key="9">
    <source>
        <dbReference type="Pfam" id="PF01568"/>
    </source>
</evidence>
<evidence type="ECO:0000259" key="8">
    <source>
        <dbReference type="Pfam" id="PF00384"/>
    </source>
</evidence>
<evidence type="ECO:0000256" key="7">
    <source>
        <dbReference type="SAM" id="MobiDB-lite"/>
    </source>
</evidence>
<dbReference type="PROSITE" id="PS00490">
    <property type="entry name" value="MOLYBDOPTERIN_PROK_2"/>
    <property type="match status" value="1"/>
</dbReference>
<proteinExistence type="inferred from homology"/>
<dbReference type="InterPro" id="IPR041954">
    <property type="entry name" value="CT_DMSOR/BSOR/TMAOR"/>
</dbReference>
<comment type="similarity">
    <text evidence="2">Belongs to the prokaryotic molybdopterin-containing oxidoreductase family.</text>
</comment>
<dbReference type="Gene3D" id="2.40.40.20">
    <property type="match status" value="1"/>
</dbReference>
<dbReference type="STRING" id="1036779.SAMN04515666_102807"/>
<dbReference type="CDD" id="cd02793">
    <property type="entry name" value="MopB_CT_DMSOR-BSOR-TMAOR"/>
    <property type="match status" value="1"/>
</dbReference>
<dbReference type="Gene3D" id="3.90.55.10">
    <property type="entry name" value="Dimethylsulfoxide Reductase, domain 3"/>
    <property type="match status" value="1"/>
</dbReference>
<dbReference type="GO" id="GO:0030151">
    <property type="term" value="F:molybdenum ion binding"/>
    <property type="evidence" value="ECO:0007669"/>
    <property type="project" value="TreeGrafter"/>
</dbReference>
<evidence type="ECO:0000256" key="4">
    <source>
        <dbReference type="ARBA" id="ARBA00022723"/>
    </source>
</evidence>
<dbReference type="InterPro" id="IPR050612">
    <property type="entry name" value="Prok_Mopterin_Oxidored"/>
</dbReference>
<evidence type="ECO:0000256" key="1">
    <source>
        <dbReference type="ARBA" id="ARBA00001942"/>
    </source>
</evidence>
<feature type="domain" description="Molybdopterin dinucleotide-binding" evidence="9">
    <location>
        <begin position="627"/>
        <end position="747"/>
    </location>
</feature>
<keyword evidence="12" id="KW-1185">Reference proteome</keyword>
<comment type="cofactor">
    <cofactor evidence="1">
        <name>Mo-bis(molybdopterin guanine dinucleotide)</name>
        <dbReference type="ChEBI" id="CHEBI:60539"/>
    </cofactor>
</comment>
<dbReference type="AlphaFoldDB" id="A0A1H7MCG5"/>
<keyword evidence="4" id="KW-0479">Metal-binding</keyword>
<sequence length="778" mass="84717">MLPQPERQTLATHWGTYRVRTEAGRPVALDPFEADPDPSPIASAMLEARTAPARILRPAVRRSFLERGHAAGGQGRGGEPFVEIGWDEALALVAGELDRVRSHHGNGAIYGGSYGWASAGRFHHAQSQVHRFLNTIGGYTRSVQNYSFAAADTILPHVIGDRRGLASGHTPWRLLAGHAELIVMFGGASPKNAQVSSGGLSRHALREGILACRDNGAELVSISPIRDDTALEAGAQWWAPRPQSDVALMLGLCHTLLSEGLHDRDFLGRCTTGFDKVEAYLTGAADGTPKTADWAGALCEIPAEEIRALARRMAAKRTFIMMSWSLQRADHGEQPYWMAITLAAMLGQIGLPGGGFGFGYGSVNGVGNAAQEITWPSLPQGENAVADFIPVARIADMLLDPGGAYDFNGERRNYPDIKLIYWAGGNPFHHHQDLNRLVQAWQRPQTIIVHEPWWTATARHADIVLPVTTQLERNDIVCANRDLMLAASHKAVEPAGEARDDYAIFSGLAARLGVEEAFTEGRDEESWLRQLYGLARQRIAAANLDIPDFDSFWRQGVTLLPEPEMVKPLLADFRNDPQAHRLATPSGLIELFSERIAGFGYADCLGHAAWLPSQEWLGAPAAERFPLHLISNQPVTKLHSQYDHGSHARDSKVAGREPVRMNPRDAANRGLKDGDIVRIFNDRGACLAGLRLSDALRTGVVQLSTGAWFDPLEPGRPGTLDKHGNPNVLTPDRGTSRLGQGPSAHSCLVEIEAYRGRLPEITSHAPPAIVPTSVEKPE</sequence>
<dbReference type="Pfam" id="PF00384">
    <property type="entry name" value="Molybdopterin"/>
    <property type="match status" value="1"/>
</dbReference>
<dbReference type="OrthoDB" id="9759518at2"/>
<dbReference type="InterPro" id="IPR006655">
    <property type="entry name" value="Mopterin_OxRdtase_prok_CS"/>
</dbReference>
<feature type="domain" description="Molybdopterin oxidoreductase" evidence="8">
    <location>
        <begin position="54"/>
        <end position="510"/>
    </location>
</feature>
<gene>
    <name evidence="11" type="ORF">SAMN04515666_102807</name>
</gene>
<dbReference type="EMBL" id="FOAN01000002">
    <property type="protein sequence ID" value="SEL08854.1"/>
    <property type="molecule type" value="Genomic_DNA"/>
</dbReference>
<feature type="region of interest" description="Disordered" evidence="7">
    <location>
        <begin position="712"/>
        <end position="742"/>
    </location>
</feature>
<dbReference type="PANTHER" id="PTHR43742">
    <property type="entry name" value="TRIMETHYLAMINE-N-OXIDE REDUCTASE"/>
    <property type="match status" value="1"/>
</dbReference>